<evidence type="ECO:0000256" key="2">
    <source>
        <dbReference type="ARBA" id="ARBA00022475"/>
    </source>
</evidence>
<dbReference type="Pfam" id="PF13440">
    <property type="entry name" value="Polysacc_synt_3"/>
    <property type="match status" value="1"/>
</dbReference>
<keyword evidence="5 6" id="KW-0472">Membrane</keyword>
<feature type="transmembrane region" description="Helical" evidence="6">
    <location>
        <begin position="306"/>
        <end position="330"/>
    </location>
</feature>
<dbReference type="PANTHER" id="PTHR30250:SF11">
    <property type="entry name" value="O-ANTIGEN TRANSPORTER-RELATED"/>
    <property type="match status" value="1"/>
</dbReference>
<dbReference type="EMBL" id="LTDF01000130">
    <property type="protein sequence ID" value="KXT45979.1"/>
    <property type="molecule type" value="Genomic_DNA"/>
</dbReference>
<feature type="transmembrane region" description="Helical" evidence="6">
    <location>
        <begin position="183"/>
        <end position="203"/>
    </location>
</feature>
<dbReference type="RefSeq" id="WP_061437141.1">
    <property type="nucleotide sequence ID" value="NZ_KQ968722.1"/>
</dbReference>
<dbReference type="AlphaFoldDB" id="A0A139L3H0"/>
<dbReference type="Proteomes" id="UP000070319">
    <property type="component" value="Unassembled WGS sequence"/>
</dbReference>
<keyword evidence="4 6" id="KW-1133">Transmembrane helix</keyword>
<feature type="transmembrane region" description="Helical" evidence="6">
    <location>
        <begin position="371"/>
        <end position="389"/>
    </location>
</feature>
<gene>
    <name evidence="7" type="ORF">HMPREF2531_03299</name>
</gene>
<proteinExistence type="predicted"/>
<reference evidence="7 8" key="1">
    <citation type="submission" date="2016-02" db="EMBL/GenBank/DDBJ databases">
        <authorList>
            <person name="Wen L."/>
            <person name="He K."/>
            <person name="Yang H."/>
        </authorList>
    </citation>
    <scope>NUCLEOTIDE SEQUENCE [LARGE SCALE GENOMIC DNA]</scope>
    <source>
        <strain evidence="7 8">KLE1704</strain>
    </source>
</reference>
<comment type="caution">
    <text evidence="7">The sequence shown here is derived from an EMBL/GenBank/DDBJ whole genome shotgun (WGS) entry which is preliminary data.</text>
</comment>
<feature type="transmembrane region" description="Helical" evidence="6">
    <location>
        <begin position="266"/>
        <end position="285"/>
    </location>
</feature>
<feature type="transmembrane region" description="Helical" evidence="6">
    <location>
        <begin position="395"/>
        <end position="418"/>
    </location>
</feature>
<evidence type="ECO:0000313" key="7">
    <source>
        <dbReference type="EMBL" id="KXT45979.1"/>
    </source>
</evidence>
<keyword evidence="2" id="KW-1003">Cell membrane</keyword>
<name>A0A139L3H0_9BACE</name>
<dbReference type="InterPro" id="IPR050833">
    <property type="entry name" value="Poly_Biosynth_Transport"/>
</dbReference>
<dbReference type="GO" id="GO:0005886">
    <property type="term" value="C:plasma membrane"/>
    <property type="evidence" value="ECO:0007669"/>
    <property type="project" value="UniProtKB-SubCell"/>
</dbReference>
<evidence type="ECO:0000256" key="5">
    <source>
        <dbReference type="ARBA" id="ARBA00023136"/>
    </source>
</evidence>
<dbReference type="PANTHER" id="PTHR30250">
    <property type="entry name" value="PST FAMILY PREDICTED COLANIC ACID TRANSPORTER"/>
    <property type="match status" value="1"/>
</dbReference>
<dbReference type="PATRIC" id="fig|329854.7.peg.3368"/>
<evidence type="ECO:0000256" key="3">
    <source>
        <dbReference type="ARBA" id="ARBA00022692"/>
    </source>
</evidence>
<feature type="transmembrane region" description="Helical" evidence="6">
    <location>
        <begin position="224"/>
        <end position="246"/>
    </location>
</feature>
<comment type="subcellular location">
    <subcellularLocation>
        <location evidence="1">Cell membrane</location>
        <topology evidence="1">Multi-pass membrane protein</topology>
    </subcellularLocation>
</comment>
<feature type="transmembrane region" description="Helical" evidence="6">
    <location>
        <begin position="154"/>
        <end position="177"/>
    </location>
</feature>
<evidence type="ECO:0000256" key="6">
    <source>
        <dbReference type="SAM" id="Phobius"/>
    </source>
</evidence>
<feature type="transmembrane region" description="Helical" evidence="6">
    <location>
        <begin position="455"/>
        <end position="473"/>
    </location>
</feature>
<feature type="transmembrane region" description="Helical" evidence="6">
    <location>
        <begin position="430"/>
        <end position="449"/>
    </location>
</feature>
<sequence length="489" mass="53852">MASNKSYISIVKSTGILGGVQLFTILVSIIKNKFVAILLGPEGIGLIGVLSSTTELVKNLITLGLPQSAIRNIAELHTQNNIQAISKSAKIVKSVISFLGLVGLLLTIIIAPVLSYLSFGNLEYTSSFILLSITVLLTAIVAGQNVILQGTRRYVYLAKSALFGSLCGLILSIPLYYAFGTNGIVPSLIISSVVLYLLSSYYIRKVETVEVSLNVKEVIKDAKTMLPFGLSMLVSSYITILASYIIRAYLSWTGGLNEVGLFQAGFAIVEVYFGMIFTAMGTDYYPRLSGVSNDDSKVLEEANSQIEIAYLMIVPLLIAFVLCSSLGIQLLYSDGFLAIENYLAWASIGIFFKVFSSSLGYILFAKQKSKLFITTAIIFNTFFLLNNIISYNCWGITGLGISYATNFVFHLIVLFFMMRKLVAYKLTSNILKIVSVSAILFVASLLIFFYLDFGILYLVLGSFVFFLSLVYSVRELDNRTNILKRLIRK</sequence>
<keyword evidence="3 6" id="KW-0812">Transmembrane</keyword>
<feature type="transmembrane region" description="Helical" evidence="6">
    <location>
        <begin position="6"/>
        <end position="30"/>
    </location>
</feature>
<protein>
    <submittedName>
        <fullName evidence="7">Polysaccharide biosynthesis protein</fullName>
    </submittedName>
</protein>
<feature type="transmembrane region" description="Helical" evidence="6">
    <location>
        <begin position="124"/>
        <end position="142"/>
    </location>
</feature>
<feature type="transmembrane region" description="Helical" evidence="6">
    <location>
        <begin position="342"/>
        <end position="364"/>
    </location>
</feature>
<evidence type="ECO:0000256" key="1">
    <source>
        <dbReference type="ARBA" id="ARBA00004651"/>
    </source>
</evidence>
<evidence type="ECO:0000256" key="4">
    <source>
        <dbReference type="ARBA" id="ARBA00022989"/>
    </source>
</evidence>
<accession>A0A139L3H0</accession>
<organism evidence="7">
    <name type="scientific">Bacteroides intestinalis</name>
    <dbReference type="NCBI Taxonomy" id="329854"/>
    <lineage>
        <taxon>Bacteria</taxon>
        <taxon>Pseudomonadati</taxon>
        <taxon>Bacteroidota</taxon>
        <taxon>Bacteroidia</taxon>
        <taxon>Bacteroidales</taxon>
        <taxon>Bacteroidaceae</taxon>
        <taxon>Bacteroides</taxon>
    </lineage>
</organism>
<evidence type="ECO:0000313" key="8">
    <source>
        <dbReference type="Proteomes" id="UP000070319"/>
    </source>
</evidence>
<feature type="transmembrane region" description="Helical" evidence="6">
    <location>
        <begin position="95"/>
        <end position="118"/>
    </location>
</feature>